<comment type="cofactor">
    <cofactor evidence="1">
        <name>pyridoxal 5'-phosphate</name>
        <dbReference type="ChEBI" id="CHEBI:597326"/>
    </cofactor>
</comment>
<dbReference type="FunFam" id="3.40.640.10:FF:000004">
    <property type="entry name" value="Acetylornithine aminotransferase"/>
    <property type="match status" value="1"/>
</dbReference>
<dbReference type="CDD" id="cd00610">
    <property type="entry name" value="OAT_like"/>
    <property type="match status" value="1"/>
</dbReference>
<dbReference type="Gene3D" id="3.90.1150.10">
    <property type="entry name" value="Aspartate Aminotransferase, domain 1"/>
    <property type="match status" value="1"/>
</dbReference>
<name>A0A8X6G9Q2_TRICU</name>
<proteinExistence type="inferred from homology"/>
<evidence type="ECO:0000256" key="9">
    <source>
        <dbReference type="ARBA" id="ARBA00022679"/>
    </source>
</evidence>
<evidence type="ECO:0000313" key="16">
    <source>
        <dbReference type="Proteomes" id="UP000887116"/>
    </source>
</evidence>
<dbReference type="InterPro" id="IPR036551">
    <property type="entry name" value="Flavin_trans-like"/>
</dbReference>
<dbReference type="InterPro" id="IPR005170">
    <property type="entry name" value="Transptr-assoc_dom"/>
</dbReference>
<reference evidence="15" key="1">
    <citation type="submission" date="2020-07" db="EMBL/GenBank/DDBJ databases">
        <title>Multicomponent nature underlies the extraordinary mechanical properties of spider dragline silk.</title>
        <authorList>
            <person name="Kono N."/>
            <person name="Nakamura H."/>
            <person name="Mori M."/>
            <person name="Yoshida Y."/>
            <person name="Ohtoshi R."/>
            <person name="Malay A.D."/>
            <person name="Moran D.A.P."/>
            <person name="Tomita M."/>
            <person name="Numata K."/>
            <person name="Arakawa K."/>
        </authorList>
    </citation>
    <scope>NUCLEOTIDE SEQUENCE</scope>
</reference>
<evidence type="ECO:0000256" key="3">
    <source>
        <dbReference type="ARBA" id="ARBA00008954"/>
    </source>
</evidence>
<dbReference type="GO" id="GO:0050660">
    <property type="term" value="F:flavin adenine dinucleotide binding"/>
    <property type="evidence" value="ECO:0007669"/>
    <property type="project" value="InterPro"/>
</dbReference>
<dbReference type="AlphaFoldDB" id="A0A8X6G9Q2"/>
<keyword evidence="8" id="KW-0288">FMN</keyword>
<dbReference type="SMART" id="SM00116">
    <property type="entry name" value="CBS"/>
    <property type="match status" value="2"/>
</dbReference>
<dbReference type="EC" id="2.6.1.11" evidence="4"/>
<dbReference type="SUPFAM" id="SSF53383">
    <property type="entry name" value="PLP-dependent transferases"/>
    <property type="match status" value="1"/>
</dbReference>
<dbReference type="Pfam" id="PF03471">
    <property type="entry name" value="CorC_HlyC"/>
    <property type="match status" value="1"/>
</dbReference>
<dbReference type="GO" id="GO:0042802">
    <property type="term" value="F:identical protein binding"/>
    <property type="evidence" value="ECO:0007669"/>
    <property type="project" value="TreeGrafter"/>
</dbReference>
<accession>A0A8X6G9Q2</accession>
<gene>
    <name evidence="15" type="primary">argD1</name>
    <name evidence="15" type="ORF">TNCT_737281</name>
</gene>
<keyword evidence="16" id="KW-1185">Reference proteome</keyword>
<dbReference type="InterPro" id="IPR015422">
    <property type="entry name" value="PyrdxlP-dep_Trfase_small"/>
</dbReference>
<dbReference type="FunFam" id="3.10.580.10:FF:000002">
    <property type="entry name" value="Magnesium/cobalt efflux protein CorC"/>
    <property type="match status" value="1"/>
</dbReference>
<dbReference type="GO" id="GO:0003992">
    <property type="term" value="F:N2-acetyl-L-ornithine:2-oxoglutarate 5-aminotransferase activity"/>
    <property type="evidence" value="ECO:0007669"/>
    <property type="project" value="UniProtKB-EC"/>
</dbReference>
<evidence type="ECO:0000256" key="4">
    <source>
        <dbReference type="ARBA" id="ARBA00012919"/>
    </source>
</evidence>
<evidence type="ECO:0000256" key="11">
    <source>
        <dbReference type="ARBA" id="ARBA00022898"/>
    </source>
</evidence>
<dbReference type="InterPro" id="IPR046342">
    <property type="entry name" value="CBS_dom_sf"/>
</dbReference>
<dbReference type="SUPFAM" id="SSF52507">
    <property type="entry name" value="Homo-oligomeric flavin-containing Cys decarboxylases, HFCD"/>
    <property type="match status" value="1"/>
</dbReference>
<dbReference type="PANTHER" id="PTHR11986:SF113">
    <property type="entry name" value="SUCCINYLORNITHINE TRANSAMINASE"/>
    <property type="match status" value="1"/>
</dbReference>
<dbReference type="Gene3D" id="3.40.640.10">
    <property type="entry name" value="Type I PLP-dependent aspartate aminotransferase-like (Major domain)"/>
    <property type="match status" value="1"/>
</dbReference>
<evidence type="ECO:0000259" key="14">
    <source>
        <dbReference type="PROSITE" id="PS51371"/>
    </source>
</evidence>
<sequence>MDHVVSAYNRLDTPIVRGAGAYLFDKDGKKYLDFAAGISTTSLGHCHPYITDKLKEQLSSLWHCSNIFTIPEQERLADRLTTLTFADKVFFCSSGLEATEAAIKFIRRYFYSKGQAKRNRIITIEGGFHGRSIAAISAGGSEKSREGFAPLLSGFDKVPRNDIKALEKKISDETAAVFLEPIQSEGGVYPLDVEYLQKVRKITKAQGIILCFDEVQCGYGRIGFLFYYQNVGIEPDMLTCAKAMGNGFPIAACLVKDYIAEAITPGTHGSTYGGNPLAMTVGNAVLDIMLKEGFFDHVKRISKYLKEKLLPLAKEFPEMISEVRGEGLLMGIELATPVADKVISRSLDKGAEIGLTSISRSRVNKLKLDGIQFIVNLILKLCGLHKDKEVISAADAMRNMITLHRSEGTMLQQDLDMLSSILDLAETEISQIMTHRRNLFSLDIDRNKEELIREILTSSHSRVPLWQKEPEDIIGVIHVKDLINALREKDNKTEEVDIAQVMSKPWFIPESTLLSVQLHNFRKNRKHLALVIDEYGALQGIVTLEDILEEIVGEISDEHDLITENFIKKISDNVYHIEGESTIRDINRQLYWNLPDEEATTLAGMIVNEIERIPDEGEEFSMYGFRFKILKKDKNIITVVEVQVKTEALKDVDYETHLVISRAGKITLAHEIKEKLEDITSLADFYYSEERIGEKIASGSFKTSGMIVAPCSMKTMSEIASGVTSNLLTRAADVTLKERRKLILMVRESPLHLGHLQNMLKLTEMGAIIAPPVPAFYIKPKSLDDIINHSVGKVLDLFDIKLPDFKEWQGSDNYY</sequence>
<dbReference type="NCBIfam" id="NF002325">
    <property type="entry name" value="PRK01278.1"/>
    <property type="match status" value="1"/>
</dbReference>
<feature type="domain" description="CBS" evidence="14">
    <location>
        <begin position="433"/>
        <end position="493"/>
    </location>
</feature>
<dbReference type="InterPro" id="IPR005814">
    <property type="entry name" value="Aminotrans_3"/>
</dbReference>
<dbReference type="InterPro" id="IPR049704">
    <property type="entry name" value="Aminotrans_3_PPA_site"/>
</dbReference>
<dbReference type="InterPro" id="IPR004507">
    <property type="entry name" value="UbiX-like"/>
</dbReference>
<evidence type="ECO:0000256" key="13">
    <source>
        <dbReference type="PROSITE-ProRule" id="PRU00703"/>
    </source>
</evidence>
<comment type="pathway">
    <text evidence="2">Amino-acid biosynthesis; L-arginine biosynthesis; N(2)-acetyl-L-ornithine from L-glutamate: step 4/4.</text>
</comment>
<dbReference type="Pfam" id="PF02441">
    <property type="entry name" value="Flavoprotein"/>
    <property type="match status" value="1"/>
</dbReference>
<evidence type="ECO:0000313" key="15">
    <source>
        <dbReference type="EMBL" id="GFQ99626.1"/>
    </source>
</evidence>
<dbReference type="InterPro" id="IPR004636">
    <property type="entry name" value="AcOrn/SuccOrn_fam"/>
</dbReference>
<dbReference type="NCBIfam" id="TIGR00707">
    <property type="entry name" value="argD"/>
    <property type="match status" value="1"/>
</dbReference>
<dbReference type="GO" id="GO:0030170">
    <property type="term" value="F:pyridoxal phosphate binding"/>
    <property type="evidence" value="ECO:0007669"/>
    <property type="project" value="InterPro"/>
</dbReference>
<dbReference type="Proteomes" id="UP000887116">
    <property type="component" value="Unassembled WGS sequence"/>
</dbReference>
<evidence type="ECO:0000256" key="1">
    <source>
        <dbReference type="ARBA" id="ARBA00001933"/>
    </source>
</evidence>
<dbReference type="EMBL" id="BMAO01005161">
    <property type="protein sequence ID" value="GFQ99626.1"/>
    <property type="molecule type" value="Genomic_DNA"/>
</dbReference>
<dbReference type="GO" id="GO:0004659">
    <property type="term" value="F:prenyltransferase activity"/>
    <property type="evidence" value="ECO:0007669"/>
    <property type="project" value="UniProtKB-KW"/>
</dbReference>
<keyword evidence="9" id="KW-0808">Transferase</keyword>
<feature type="domain" description="CBS" evidence="14">
    <location>
        <begin position="501"/>
        <end position="558"/>
    </location>
</feature>
<comment type="similarity">
    <text evidence="3">Belongs to the class-III pyridoxal-phosphate-dependent aminotransferase family.</text>
</comment>
<keyword evidence="11" id="KW-0663">Pyridoxal phosphate</keyword>
<evidence type="ECO:0000256" key="10">
    <source>
        <dbReference type="ARBA" id="ARBA00022737"/>
    </source>
</evidence>
<dbReference type="InterPro" id="IPR000644">
    <property type="entry name" value="CBS_dom"/>
</dbReference>
<dbReference type="PANTHER" id="PTHR11986">
    <property type="entry name" value="AMINOTRANSFERASE CLASS III"/>
    <property type="match status" value="1"/>
</dbReference>
<dbReference type="InterPro" id="IPR016169">
    <property type="entry name" value="FAD-bd_PCMH_sub2"/>
</dbReference>
<evidence type="ECO:0000256" key="6">
    <source>
        <dbReference type="ARBA" id="ARBA00022602"/>
    </source>
</evidence>
<evidence type="ECO:0000256" key="12">
    <source>
        <dbReference type="ARBA" id="ARBA00023122"/>
    </source>
</evidence>
<protein>
    <recommendedName>
        <fullName evidence="4">acetylornithine transaminase</fullName>
        <ecNumber evidence="4">2.6.1.11</ecNumber>
    </recommendedName>
</protein>
<keyword evidence="10" id="KW-0677">Repeat</keyword>
<evidence type="ECO:0000256" key="2">
    <source>
        <dbReference type="ARBA" id="ARBA00005024"/>
    </source>
</evidence>
<dbReference type="InterPro" id="IPR044751">
    <property type="entry name" value="Ion_transp-like_CBS"/>
</dbReference>
<evidence type="ECO:0000256" key="7">
    <source>
        <dbReference type="ARBA" id="ARBA00022630"/>
    </source>
</evidence>
<dbReference type="InterPro" id="IPR015424">
    <property type="entry name" value="PyrdxlP-dep_Trfase"/>
</dbReference>
<dbReference type="OrthoDB" id="10261433at2759"/>
<dbReference type="CDD" id="cd04590">
    <property type="entry name" value="CBS_pair_CorC_HlyC_assoc"/>
    <property type="match status" value="1"/>
</dbReference>
<dbReference type="Pfam" id="PF00202">
    <property type="entry name" value="Aminotran_3"/>
    <property type="match status" value="1"/>
</dbReference>
<dbReference type="PROSITE" id="PS00600">
    <property type="entry name" value="AA_TRANSFER_CLASS_3"/>
    <property type="match status" value="1"/>
</dbReference>
<keyword evidence="5 15" id="KW-0032">Aminotransferase</keyword>
<dbReference type="InterPro" id="IPR050103">
    <property type="entry name" value="Class-III_PLP-dep_AT"/>
</dbReference>
<keyword evidence="12 13" id="KW-0129">CBS domain</keyword>
<dbReference type="SMART" id="SM01091">
    <property type="entry name" value="CorC_HlyC"/>
    <property type="match status" value="1"/>
</dbReference>
<dbReference type="InterPro" id="IPR003382">
    <property type="entry name" value="Flavoprotein"/>
</dbReference>
<dbReference type="HAMAP" id="MF_01984">
    <property type="entry name" value="ubiX_pad"/>
    <property type="match status" value="1"/>
</dbReference>
<evidence type="ECO:0000256" key="8">
    <source>
        <dbReference type="ARBA" id="ARBA00022643"/>
    </source>
</evidence>
<dbReference type="SUPFAM" id="SSF56176">
    <property type="entry name" value="FAD-binding/transporter-associated domain-like"/>
    <property type="match status" value="1"/>
</dbReference>
<dbReference type="GO" id="GO:0006526">
    <property type="term" value="P:L-arginine biosynthetic process"/>
    <property type="evidence" value="ECO:0007669"/>
    <property type="project" value="UniProtKB-ARBA"/>
</dbReference>
<dbReference type="Gene3D" id="3.30.465.10">
    <property type="match status" value="1"/>
</dbReference>
<dbReference type="NCBIfam" id="TIGR00421">
    <property type="entry name" value="ubiX_pad"/>
    <property type="match status" value="1"/>
</dbReference>
<dbReference type="PROSITE" id="PS51371">
    <property type="entry name" value="CBS"/>
    <property type="match status" value="2"/>
</dbReference>
<organism evidence="15 16">
    <name type="scientific">Trichonephila clavata</name>
    <name type="common">Joro spider</name>
    <name type="synonym">Nephila clavata</name>
    <dbReference type="NCBI Taxonomy" id="2740835"/>
    <lineage>
        <taxon>Eukaryota</taxon>
        <taxon>Metazoa</taxon>
        <taxon>Ecdysozoa</taxon>
        <taxon>Arthropoda</taxon>
        <taxon>Chelicerata</taxon>
        <taxon>Arachnida</taxon>
        <taxon>Araneae</taxon>
        <taxon>Araneomorphae</taxon>
        <taxon>Entelegynae</taxon>
        <taxon>Araneoidea</taxon>
        <taxon>Nephilidae</taxon>
        <taxon>Trichonephila</taxon>
    </lineage>
</organism>
<dbReference type="Gene3D" id="3.40.50.1950">
    <property type="entry name" value="Flavin prenyltransferase-like"/>
    <property type="match status" value="1"/>
</dbReference>
<comment type="caution">
    <text evidence="15">The sequence shown here is derived from an EMBL/GenBank/DDBJ whole genome shotgun (WGS) entry which is preliminary data.</text>
</comment>
<dbReference type="Pfam" id="PF00571">
    <property type="entry name" value="CBS"/>
    <property type="match status" value="2"/>
</dbReference>
<dbReference type="SUPFAM" id="SSF54631">
    <property type="entry name" value="CBS-domain pair"/>
    <property type="match status" value="1"/>
</dbReference>
<dbReference type="NCBIfam" id="NF004685">
    <property type="entry name" value="PRK06029.1"/>
    <property type="match status" value="1"/>
</dbReference>
<keyword evidence="7" id="KW-0285">Flavoprotein</keyword>
<dbReference type="InterPro" id="IPR036318">
    <property type="entry name" value="FAD-bd_PCMH-like_sf"/>
</dbReference>
<dbReference type="InterPro" id="IPR015421">
    <property type="entry name" value="PyrdxlP-dep_Trfase_major"/>
</dbReference>
<evidence type="ECO:0000256" key="5">
    <source>
        <dbReference type="ARBA" id="ARBA00022576"/>
    </source>
</evidence>
<dbReference type="Gene3D" id="3.10.580.10">
    <property type="entry name" value="CBS-domain"/>
    <property type="match status" value="1"/>
</dbReference>
<keyword evidence="6" id="KW-0637">Prenyltransferase</keyword>